<evidence type="ECO:0000259" key="9">
    <source>
        <dbReference type="Pfam" id="PF22544"/>
    </source>
</evidence>
<dbReference type="NCBIfam" id="NF012200">
    <property type="entry name" value="choice_anch_D"/>
    <property type="match status" value="3"/>
</dbReference>
<feature type="domain" description="MafB19-like deaminase" evidence="8">
    <location>
        <begin position="4867"/>
        <end position="5010"/>
    </location>
</feature>
<dbReference type="Proteomes" id="UP000001887">
    <property type="component" value="Chromosome"/>
</dbReference>
<dbReference type="GO" id="GO:0002100">
    <property type="term" value="P:tRNA wobble adenosine to inosine editing"/>
    <property type="evidence" value="ECO:0007669"/>
    <property type="project" value="InterPro"/>
</dbReference>
<keyword evidence="6" id="KW-0175">Coiled coil</keyword>
<feature type="region of interest" description="Disordered" evidence="7">
    <location>
        <begin position="4429"/>
        <end position="4524"/>
    </location>
</feature>
<proteinExistence type="predicted"/>
<sequence length="5010" mass="539510">MTISRKELARQKKRQKELRAAILARRERRSLIEQLEPRQMMAAEVSNFRLWYDSGYSSTDKVSSDTRLAGALAFGSGNSGRIDFDHNGDSNVDGTISVVNSGGSFKYEPRDNGLSESFTGALDLKYRAVELDSYGGVLNTGSWTSFPITVESRLGADLQNLHLVSDTGSSSTDKVTSDLRLAGAVTWDGYGGFAQVEFDLHNDGTADGYAGLWWSGESFEVNLRNMGLSSSYSGALPLKYRIVEFDSYSSPLYTSDWQSFAITVETPRLYGNVNSLQLVSDTGSSSTDKVTSDPRVSGSISWDGYGGSVQIEFDHNNDGTYDGYAGTYYSGGSFTYDPRNWGLSSIYSGELPLRYRIVERDDYYNTLFTGSWQDFTITLEPQRINAVMSGLALVSDTGTSSTDKLTTDPRLTGNVSWDGYGGYVDVQFDHNNDNYFDGYAGVWSSGSSFNYDPRSWGLSSEHAGVVPMRYRFVEYNENYTAIYTSSWTSFEYTMLAPRLNATLSGLALVSDTGTSSTDKITSDPRVSGSVTWDGYGGWVDVQFDHNSDGSYDGYAGIWSSGGSFTYDPRNFGLSSNYSGELPLKYRTVEYSSGGSTLFTSNWANFPITIEQPRLNATLTGPQLVVDDGASSSDRVTTDPRVSGSVTWDGYGGSVQLQFDHDANGSLDGYAGIYSSGNSFTYDPRSFGLSSSYSGSLPLKYRVVEMDSYGGTLHTSNWQDFAITISGAEPSATLANLHLVSDTGTSSTDKITSDPRLAGNVNWDGYGGYVTVEFDHTGNGSVDGSTTLYMSGDAFQYDPRSSDPSLSTYAGTLPLKYRLVENTSGGSTIVGSWQTFTYTLVGQSPAPEITVVDSSIAPIADEIGSYSFGTTVAGSSIVRTFTIVNQGTGTLTLDANSLSLPSGFALVSTFDSTVDPDGGTTTFSVRLEATTPGVYSGTLSFTSNDADESPYNFTITGHVLSAEAEIDVERADGSNLADGTGTLSFGATATGTAVSRTITIRNIGYSTLVLDDESLSLPSGYSLVSGFATSVSPGESTYLTVQLDASSAGTYGGQLSFTTNDTSEGIFNFQLTGTVEAPTPEIVVRLASESNRSLYSGSDSVDFSWAQVGGANARTLLIENTGTGTLTLDSASLVLPVGFRVATPFAATVAPGASTSLIVEFAPGSEGFHSGELSFVTNDSDEGLFRFTLHGEGYGSGTPSGTQLIVGLRNDTGISSSDKVTSDYRIQGEVTGLAAGESARIAIDLGTDGIAETEITVTAASPEFAFDPTTIASSFAATLGAKLLRFKVTYFDDQDNEIGTGNWQTFSYALEAIPVQITPTLLTDTGPIYNDSITYLPTLSIAVQKHSGSGNIRLEFDHDADGDVDGSAAVPYSYTVLQYDPRVSDSSFAALRGEIPLRYRAVMIDGNGEPIALGAWNNFTIEQTGDTRAEGLLLSELGLSLDSGVSSTDRITSSPVIYFVASGELETGSGAVDFDFEGNGSVDTTQLVDQLDQEYLFDPRTLGGSEYETNGAKEIFFRVRKLNELGLTEATGDWQPFRFTFESAPTSTASLQNVALLHDTGASSTDRVTSDGTIKGIVQSGEAYSNFAFVEVDWTGNGTVDDVIPAVHGLAGWEFRATPRSLSYGTYDTLLRVREWSDQFGQYRYSAWSEFSFEFVAMSSPAIASLKLEGIDASISSYVTAHETTLLGEVATPVDRSYIIYLDANGDEIAEATAYSDGQGKFSIETPIAAAGNVSVRLRTAVYDPILQSEILGPWRSFAFSYESKALANVTELSLQTDTGTSATDGITKDPTVKGKVTPPTTATGISVSGVLVEFDEDGDGDAEGFTSTSTTGEFSYRPLTLLPGTVTIRARSRAFDENLRTNIYGTWKEFTFTLEATTFETGTVSLSLAKPSATNSAQTTDPAIKGTTVIGSGRHAVVEFDHNGDGTPEGSVATDTTHQFTYVPIGMGVGSHTIRARVREWNPVARQLVIGDWIEMNYTVVTTTNQTPTVTSLALASDSGSSASDLITGNSLLTGTINNPDGAEAGLPVEIDVNSDGLGDTIVFADSLGQFSYQVEAIPYGANTVQARAIEWDEPSGQYLISSWQSLSFTYVAPSGEAAYVSELTTVTPPYYGQVLDPILTGQVINDGSLKDIVVELDFNGDNTIDVRTLTDSNGHFEYRPVGLAPGNYAIRARARELDTITGQLTTSGWTTLWFELLASNNQVATLSPLALVEDTGTVGDGKSANPSLKGTVTNDGLYSGLVVQIDHNGDDIADGVAGVDSTGNFTYTPHGLAYGTYTFRARVKELNQLGTPMYSSWQTLALDYQPEAYQGVKITTLNLASDTGNSATDGATSNPSLTGSISGTTSPIVIRFDHNGDEVTDGTATTDAQGNFSYSPSGLTEGLVTIRAAVEGTTIASGLRWTTKTFVYSTTPDGETAQGLVHTHLTYTAAWQRAGDDYNAAISAANSLYTSIRDRAALTYDASVASSTLARDAALAQAQEAYSLATAAAESTYASQMADIQGQFMLDLAAYGGDTTTFQLREFAWPTSPSSMGLEIPSDASQPTAPQMISETSTYYDWSSDTAYQGAIAAANNSYQTEKLEAENIYSAAKKSVDDTYNSAVSGANRTHSEEVAAAKKAYDDALLVPITNAVDMVAATSDYSSAIANATAQRDRVLARIDTGDIYQQRSALENWRDAQMYACSTWEYEARIARERDIWEEYHHRYADIEKIVADRMAKADYDYGVAVENAAVAFKHKEIDRDQQVEQRKINAAAVRDKAINAADAKRDKAIATAQFEKTKALAVAAKAFDSAVEKARLDSVKEQSDARTSPLASWADGLGTRWTTYYKEIVGHDVDHVSSIVPKAEERYESDLATAKTEIEKIAEEKKKLAHEKSDLTLTKKNAEVDSDKVFSTAENVAEITRKKANETAFSEFKKKDLEITRDFKIEDATNHQSYTKAAATLDRSVDRDAPVYVWSSSHQSNILNQARINDYYEYFVGTGSAGSESGGVYALLYSRAQSLEANDLTRATARNNAWHTYQTAVYGHARTRAEATATAAEVRDKSKADAAFTFTTTYAEKYSAYLKSTSEASKTAADEETASDTTYNAHLNEAEVQRNDSEAETTNDYRTGLAEDHKDQVGSWGTALDSAWGTLQKTLADTNFDQIVGLGAALVTNTSTLGGFALTHADEIGSSLQQLVEGIVAADDTETQAHSDAIVAYATKVATERKAYAYKLAAANKEHDFAVAEKDEAYRVGVSERQRVYENAVAALKFDAEDSHQTTPNVIYVGSASSIDFRLAALHMIFSADDSPITGYGIRIGQADVDYLRALAALQKTELASQTSNYTLSENYHTQKTAIGDTWQAAMRSQHEGYEKAKFAAERTRAEGDVNDHQTWVLGIQNDHVTLAEEAQSAANTLADALAEATTSLATDQADAARAFSEEVAAADKSYTDDTTSADVEYSNDALGADNSYSLGSITSSNAYEEAIVGARGNYEETLHQQHLAKLQSATVPAGAITKLNMYRIGVAEANLQWSQDLWAAREQQQASASMRNLASIQGGTSFLGGSGGHSITGSSSASVTQTSSIGEAYLAHTTGTSSAVKSLSDDTADAIRDVVVGVRTAESSDAARQVKAEKTYDVDHAIAARTFHESTEAALLAWASDVLDARGAYWDEFQSEMYYDLPAEEEAWEDAYGGNLSRAEVRDAAIEVADDQYDLAIKTARKDFALEVGDAQIDRAHTVTQSAATREDEAGQAVINGQSSLNSAETSYIGTTNGLNNASASGYGLADKIYDEATAKINEFLTELNGNSSIAYATVLANARTSRAVALATAEADYHIAMATTTATRENALYQSMATANPADPLLTYHQFLASQSTAYVSWLSGMKPAYASYIESMSEAVSAESIAFAEAQAAVDRARAQSQRERAFSAAERWMNSEIAETSAYGDYRTAEATSRHARDLALPGYERTLQMAYQAQDESQLVAHTTAERDYWFTIVGDDDYNYYTYSAAANSALTAARAAANTGWAEDYSTADLAWTTSVTTADTTYRVALENHNYGYELGVEQRGEVRTVAEAQSDHAKAIADSAAERTFDLALTAASNARRTAEFTAAADFQGADYQAQATAIASISTAMNLPWLTFEADLAGVKLSWWTSTGRTEWLDAGIDLNEADTTYAIAAADVNAAHRVTVAGADRDLAISEAARQRIRRTGELAADRDFAITFAGVDQAYQLELAQTRNYYRNAQAALTEDYADEAAASQYFFLSSTPEFAAIESQKSARSTAANDRWLVGITAGEGAQMQAHAAALLSYATSWRNDNLAYENTFLTSIRDRDLALTTHSNIQKLSYAELYRDYQIDSATTFAITIDSFVSTNTTPWSIRVAEAGDAQSDRTEGVANAIFEFKEIEFLEAHDLAISKILSAFEHNRDSRLSGIEESMVEDIARALRDNNLGQVLTNWSTNDSSNLRTFDSTTETTPSAEGPAPSRTTRPGTGTNSKKPNETTPAKAEPLSSNNVASDGSDYRYSPATSQESIKDDVSDEYTPHPPLPRLVLDPRIGEYVLADQVSSSSDYYDVPSQSRINASNRYNPSPDYIEVQSQLSARYYADDNKKQGYVGFVFDTRPELKEMGVLNVSIESFERLNYLFAGDSNTSITSIELAIAAMGLAGSEWKRSTENFKIGENVYEIIVLENEATEDTWYAVPEVVYTFKDGYVPESRGLSDPFTAAKPYLVFLAIPYPGLAKQVYLWSPKEAEPLGPKLVGVTFYSSRSNVEYALSGTKRIELLNKLAISYGVGVGALNIQSVFKSATASVKSVSSVSSIASETTGALDNLAQTVTVADNATPSSADIFAEIAKSGDNASQSTVDTFTDLAKSLDEAPPLDQSNAPNRTPWDTIDHFRSHKQGMAELGDAIPVKGDKLGTVAFVEIEGSKVFGVNSTALVDDADKALGRMWRDRLGFNSGQAQALFHGEAHSLMRAYEKFSGKLPKDLTLYVDRLTCGPCQGALPDLMKAMGIERLKIVTKSGRVGEISGGVFRWLE</sequence>
<dbReference type="Pfam" id="PF14437">
    <property type="entry name" value="MafB19-deam"/>
    <property type="match status" value="1"/>
</dbReference>
<dbReference type="eggNOG" id="COG1361">
    <property type="taxonomic scope" value="Bacteria"/>
</dbReference>
<evidence type="ECO:0000256" key="2">
    <source>
        <dbReference type="ARBA" id="ARBA00004496"/>
    </source>
</evidence>
<gene>
    <name evidence="10" type="ordered locus">Psta_3456</name>
</gene>
<dbReference type="GO" id="GO:0005737">
    <property type="term" value="C:cytoplasm"/>
    <property type="evidence" value="ECO:0007669"/>
    <property type="project" value="UniProtKB-SubCell"/>
</dbReference>
<dbReference type="KEGG" id="psl:Psta_3456"/>
<feature type="compositionally biased region" description="Polar residues" evidence="7">
    <location>
        <begin position="4429"/>
        <end position="4452"/>
    </location>
</feature>
<evidence type="ECO:0000256" key="3">
    <source>
        <dbReference type="ARBA" id="ARBA00022490"/>
    </source>
</evidence>
<keyword evidence="5" id="KW-0966">Cell projection</keyword>
<evidence type="ECO:0000313" key="11">
    <source>
        <dbReference type="Proteomes" id="UP000001887"/>
    </source>
</evidence>
<feature type="domain" description="HYDIN/VesB/CFA65-like Ig-like" evidence="9">
    <location>
        <begin position="1097"/>
        <end position="1180"/>
    </location>
</feature>
<evidence type="ECO:0000256" key="1">
    <source>
        <dbReference type="ARBA" id="ARBA00004138"/>
    </source>
</evidence>
<feature type="compositionally biased region" description="Polar residues" evidence="7">
    <location>
        <begin position="4459"/>
        <end position="4477"/>
    </location>
</feature>
<feature type="coiled-coil region" evidence="6">
    <location>
        <begin position="2846"/>
        <end position="2880"/>
    </location>
</feature>
<name>D2QYF9_PIRSD</name>
<dbReference type="STRING" id="530564.Psta_3456"/>
<evidence type="ECO:0000256" key="6">
    <source>
        <dbReference type="SAM" id="Coils"/>
    </source>
</evidence>
<dbReference type="InterPro" id="IPR058535">
    <property type="entry name" value="MafB19-deam"/>
</dbReference>
<evidence type="ECO:0000256" key="5">
    <source>
        <dbReference type="ARBA" id="ARBA00023273"/>
    </source>
</evidence>
<dbReference type="eggNOG" id="COG1538">
    <property type="taxonomic scope" value="Bacteria"/>
</dbReference>
<dbReference type="Pfam" id="PF22544">
    <property type="entry name" value="HYDIN_VesB_CFA65-like_Ig"/>
    <property type="match status" value="1"/>
</dbReference>
<feature type="region of interest" description="Disordered" evidence="7">
    <location>
        <begin position="1778"/>
        <end position="1799"/>
    </location>
</feature>
<evidence type="ECO:0000256" key="4">
    <source>
        <dbReference type="ARBA" id="ARBA00023069"/>
    </source>
</evidence>
<dbReference type="EMBL" id="CP001848">
    <property type="protein sequence ID" value="ADB18118.1"/>
    <property type="molecule type" value="Genomic_DNA"/>
</dbReference>
<evidence type="ECO:0000256" key="7">
    <source>
        <dbReference type="SAM" id="MobiDB-lite"/>
    </source>
</evidence>
<dbReference type="GO" id="GO:0008251">
    <property type="term" value="F:tRNA-specific adenosine deaminase activity"/>
    <property type="evidence" value="ECO:0007669"/>
    <property type="project" value="InterPro"/>
</dbReference>
<dbReference type="Gene3D" id="2.60.40.10">
    <property type="entry name" value="Immunoglobulins"/>
    <property type="match status" value="4"/>
</dbReference>
<evidence type="ECO:0000259" key="8">
    <source>
        <dbReference type="Pfam" id="PF14437"/>
    </source>
</evidence>
<organism evidence="10 11">
    <name type="scientific">Pirellula staleyi (strain ATCC 27377 / DSM 6068 / ICPB 4128)</name>
    <name type="common">Pirella staleyi</name>
    <dbReference type="NCBI Taxonomy" id="530564"/>
    <lineage>
        <taxon>Bacteria</taxon>
        <taxon>Pseudomonadati</taxon>
        <taxon>Planctomycetota</taxon>
        <taxon>Planctomycetia</taxon>
        <taxon>Pirellulales</taxon>
        <taxon>Pirellulaceae</taxon>
        <taxon>Pirellula</taxon>
    </lineage>
</organism>
<evidence type="ECO:0008006" key="12">
    <source>
        <dbReference type="Google" id="ProtNLM"/>
    </source>
</evidence>
<comment type="subcellular location">
    <subcellularLocation>
        <location evidence="1">Cell projection</location>
        <location evidence="1">Cilium</location>
    </subcellularLocation>
    <subcellularLocation>
        <location evidence="2">Cytoplasm</location>
    </subcellularLocation>
</comment>
<dbReference type="eggNOG" id="COG2268">
    <property type="taxonomic scope" value="Bacteria"/>
</dbReference>
<feature type="compositionally biased region" description="Low complexity" evidence="7">
    <location>
        <begin position="4541"/>
        <end position="4552"/>
    </location>
</feature>
<protein>
    <recommendedName>
        <fullName evidence="12">Abnormal spindle-like microcephaly-associated protein ASH domain-containing protein</fullName>
    </recommendedName>
</protein>
<dbReference type="InterPro" id="IPR013783">
    <property type="entry name" value="Ig-like_fold"/>
</dbReference>
<dbReference type="InterPro" id="IPR053879">
    <property type="entry name" value="HYDIN_VesB_CFA65-like_Ig"/>
</dbReference>
<keyword evidence="4" id="KW-0969">Cilium</keyword>
<reference evidence="10 11" key="1">
    <citation type="journal article" date="2009" name="Stand. Genomic Sci.">
        <title>Complete genome sequence of Pirellula staleyi type strain (ATCC 27377).</title>
        <authorList>
            <person name="Clum A."/>
            <person name="Tindall B.J."/>
            <person name="Sikorski J."/>
            <person name="Ivanova N."/>
            <person name="Mavrommatis K."/>
            <person name="Lucas S."/>
            <person name="Glavina del Rio T."/>
            <person name="Nolan M."/>
            <person name="Chen F."/>
            <person name="Tice H."/>
            <person name="Pitluck S."/>
            <person name="Cheng J.F."/>
            <person name="Chertkov O."/>
            <person name="Brettin T."/>
            <person name="Han C."/>
            <person name="Detter J.C."/>
            <person name="Kuske C."/>
            <person name="Bruce D."/>
            <person name="Goodwin L."/>
            <person name="Ovchinikova G."/>
            <person name="Pati A."/>
            <person name="Mikhailova N."/>
            <person name="Chen A."/>
            <person name="Palaniappan K."/>
            <person name="Land M."/>
            <person name="Hauser L."/>
            <person name="Chang Y.J."/>
            <person name="Jeffries C.D."/>
            <person name="Chain P."/>
            <person name="Rohde M."/>
            <person name="Goker M."/>
            <person name="Bristow J."/>
            <person name="Eisen J.A."/>
            <person name="Markowitz V."/>
            <person name="Hugenholtz P."/>
            <person name="Kyrpides N.C."/>
            <person name="Klenk H.P."/>
            <person name="Lapidus A."/>
        </authorList>
    </citation>
    <scope>NUCLEOTIDE SEQUENCE [LARGE SCALE GENOMIC DNA]</scope>
    <source>
        <strain evidence="11">ATCC 27377 / DSM 6068 / ICPB 4128</strain>
    </source>
</reference>
<accession>D2QYF9</accession>
<keyword evidence="11" id="KW-1185">Reference proteome</keyword>
<feature type="region of interest" description="Disordered" evidence="7">
    <location>
        <begin position="4541"/>
        <end position="4562"/>
    </location>
</feature>
<evidence type="ECO:0000313" key="10">
    <source>
        <dbReference type="EMBL" id="ADB18118.1"/>
    </source>
</evidence>
<dbReference type="OrthoDB" id="292839at2"/>
<keyword evidence="3" id="KW-0963">Cytoplasm</keyword>
<dbReference type="HOGENOM" id="CLU_223343_0_0_0"/>